<proteinExistence type="predicted"/>
<keyword evidence="3" id="KW-1185">Reference proteome</keyword>
<evidence type="ECO:0000313" key="3">
    <source>
        <dbReference type="Proteomes" id="UP001480595"/>
    </source>
</evidence>
<dbReference type="EMBL" id="JAQQWL010000002">
    <property type="protein sequence ID" value="KAK8085934.1"/>
    <property type="molecule type" value="Genomic_DNA"/>
</dbReference>
<evidence type="ECO:0000256" key="1">
    <source>
        <dbReference type="SAM" id="MobiDB-lite"/>
    </source>
</evidence>
<gene>
    <name evidence="2" type="ORF">PG994_000908</name>
</gene>
<dbReference type="Proteomes" id="UP001480595">
    <property type="component" value="Unassembled WGS sequence"/>
</dbReference>
<feature type="compositionally biased region" description="Pro residues" evidence="1">
    <location>
        <begin position="26"/>
        <end position="35"/>
    </location>
</feature>
<reference evidence="2 3" key="1">
    <citation type="submission" date="2023-01" db="EMBL/GenBank/DDBJ databases">
        <title>Analysis of 21 Apiospora genomes using comparative genomics revels a genus with tremendous synthesis potential of carbohydrate active enzymes and secondary metabolites.</title>
        <authorList>
            <person name="Sorensen T."/>
        </authorList>
    </citation>
    <scope>NUCLEOTIDE SEQUENCE [LARGE SCALE GENOMIC DNA]</scope>
    <source>
        <strain evidence="2 3">CBS 135458</strain>
    </source>
</reference>
<name>A0ABR1WQW7_9PEZI</name>
<evidence type="ECO:0000313" key="2">
    <source>
        <dbReference type="EMBL" id="KAK8085934.1"/>
    </source>
</evidence>
<organism evidence="2 3">
    <name type="scientific">Apiospora phragmitis</name>
    <dbReference type="NCBI Taxonomy" id="2905665"/>
    <lineage>
        <taxon>Eukaryota</taxon>
        <taxon>Fungi</taxon>
        <taxon>Dikarya</taxon>
        <taxon>Ascomycota</taxon>
        <taxon>Pezizomycotina</taxon>
        <taxon>Sordariomycetes</taxon>
        <taxon>Xylariomycetidae</taxon>
        <taxon>Amphisphaeriales</taxon>
        <taxon>Apiosporaceae</taxon>
        <taxon>Apiospora</taxon>
    </lineage>
</organism>
<protein>
    <submittedName>
        <fullName evidence="2">Uncharacterized protein</fullName>
    </submittedName>
</protein>
<dbReference type="GeneID" id="92085380"/>
<dbReference type="RefSeq" id="XP_066720458.1">
    <property type="nucleotide sequence ID" value="XM_066852317.1"/>
</dbReference>
<feature type="compositionally biased region" description="Polar residues" evidence="1">
    <location>
        <begin position="204"/>
        <end position="217"/>
    </location>
</feature>
<accession>A0ABR1WQW7</accession>
<sequence length="235" mass="25687">MSANEHSHPHLHPYGPARILAYICRPKPPPSPPSTPSASLSSASSIYSSPSSSSDLYPELEILDHPLPAHLPFLPATNNPIHALERAVSAAVSRHRYCYYDDYPNLRSFPSSASPDAAALASTEVRASDIRLSLRSGIAPEEPPRPTVFGSLRLYTSWMRPLSAMGKDEFRGVLRCISRHREVAEIVVLLRPAVARDDDLQESMSIPSYTSSDTASLGENDDDVESPCSQSNHLE</sequence>
<comment type="caution">
    <text evidence="2">The sequence shown here is derived from an EMBL/GenBank/DDBJ whole genome shotgun (WGS) entry which is preliminary data.</text>
</comment>
<feature type="region of interest" description="Disordered" evidence="1">
    <location>
        <begin position="204"/>
        <end position="235"/>
    </location>
</feature>
<feature type="region of interest" description="Disordered" evidence="1">
    <location>
        <begin position="25"/>
        <end position="44"/>
    </location>
</feature>